<dbReference type="RefSeq" id="XP_029239932.1">
    <property type="nucleotide sequence ID" value="XM_029380203.1"/>
</dbReference>
<dbReference type="Proteomes" id="UP000283634">
    <property type="component" value="Unassembled WGS sequence"/>
</dbReference>
<sequence>MHHNIVAPDTAFLLQSTNQLLQLAKHREVVIPHSVFLDLVHSALDDQGPRRFHSRRVLLLLMQATSKKKLEGLHTALDPYFVHVRRSQGGVTLLGPQDEVFILEDSHERFFLADALAGVELEEPNLCSSSLASVLVAKQLVKLVSSTPCYVTCRNASTGASKVDHLVAGVFASMKENDANGDHGAWASICGKPTPLFISRSRFFWAHAPVVLATASAATRRIAFMVGIPMFPAVDAA</sequence>
<name>A0A3R7MSZ8_TRYRA</name>
<comment type="caution">
    <text evidence="1">The sequence shown here is derived from an EMBL/GenBank/DDBJ whole genome shotgun (WGS) entry which is preliminary data.</text>
</comment>
<evidence type="ECO:0000313" key="1">
    <source>
        <dbReference type="EMBL" id="RNF07629.1"/>
    </source>
</evidence>
<dbReference type="OrthoDB" id="273058at2759"/>
<reference evidence="1 2" key="1">
    <citation type="journal article" date="2018" name="BMC Genomics">
        <title>Genomic comparison of Trypanosoma conorhini and Trypanosoma rangeli to Trypanosoma cruzi strains of high and low virulence.</title>
        <authorList>
            <person name="Bradwell K.R."/>
            <person name="Koparde V.N."/>
            <person name="Matveyev A.V."/>
            <person name="Serrano M.G."/>
            <person name="Alves J.M."/>
            <person name="Parikh H."/>
            <person name="Huang B."/>
            <person name="Lee V."/>
            <person name="Espinosa-Alvarez O."/>
            <person name="Ortiz P.A."/>
            <person name="Costa-Martins A.G."/>
            <person name="Teixeira M.M."/>
            <person name="Buck G.A."/>
        </authorList>
    </citation>
    <scope>NUCLEOTIDE SEQUENCE [LARGE SCALE GENOMIC DNA]</scope>
    <source>
        <strain evidence="1 2">AM80</strain>
    </source>
</reference>
<gene>
    <name evidence="1" type="ORF">TraAM80_03226</name>
</gene>
<evidence type="ECO:0000313" key="2">
    <source>
        <dbReference type="Proteomes" id="UP000283634"/>
    </source>
</evidence>
<dbReference type="GeneID" id="40327159"/>
<proteinExistence type="predicted"/>
<organism evidence="1 2">
    <name type="scientific">Trypanosoma rangeli</name>
    <dbReference type="NCBI Taxonomy" id="5698"/>
    <lineage>
        <taxon>Eukaryota</taxon>
        <taxon>Discoba</taxon>
        <taxon>Euglenozoa</taxon>
        <taxon>Kinetoplastea</taxon>
        <taxon>Metakinetoplastina</taxon>
        <taxon>Trypanosomatida</taxon>
        <taxon>Trypanosomatidae</taxon>
        <taxon>Trypanosoma</taxon>
        <taxon>Herpetosoma</taxon>
    </lineage>
</organism>
<keyword evidence="2" id="KW-1185">Reference proteome</keyword>
<accession>A0A3R7MSZ8</accession>
<dbReference type="EMBL" id="MKGL01000082">
    <property type="protein sequence ID" value="RNF07629.1"/>
    <property type="molecule type" value="Genomic_DNA"/>
</dbReference>
<protein>
    <submittedName>
        <fullName evidence="1">Uncharacterized protein</fullName>
    </submittedName>
</protein>
<dbReference type="AlphaFoldDB" id="A0A3R7MSZ8"/>